<dbReference type="PANTHER" id="PTHR42919">
    <property type="entry name" value="N-ALPHA-ACETYLTRANSFERASE"/>
    <property type="match status" value="1"/>
</dbReference>
<dbReference type="Gene3D" id="3.40.630.30">
    <property type="match status" value="1"/>
</dbReference>
<keyword evidence="2 4" id="KW-0012">Acyltransferase</keyword>
<dbReference type="InterPro" id="IPR016181">
    <property type="entry name" value="Acyl_CoA_acyltransferase"/>
</dbReference>
<dbReference type="PANTHER" id="PTHR42919:SF8">
    <property type="entry name" value="N-ALPHA-ACETYLTRANSFERASE 50"/>
    <property type="match status" value="1"/>
</dbReference>
<dbReference type="EC" id="2.3.1.258" evidence="4"/>
<proteinExistence type="predicted"/>
<evidence type="ECO:0000259" key="3">
    <source>
        <dbReference type="PROSITE" id="PS51186"/>
    </source>
</evidence>
<dbReference type="EMBL" id="JBDODL010000269">
    <property type="protein sequence ID" value="MES1919368.1"/>
    <property type="molecule type" value="Genomic_DNA"/>
</dbReference>
<dbReference type="InterPro" id="IPR051556">
    <property type="entry name" value="N-term/lysine_N-AcTrnsfr"/>
</dbReference>
<dbReference type="CDD" id="cd04301">
    <property type="entry name" value="NAT_SF"/>
    <property type="match status" value="1"/>
</dbReference>
<keyword evidence="1 4" id="KW-0808">Transferase</keyword>
<accession>A0ABV2AI54</accession>
<protein>
    <submittedName>
        <fullName evidence="4">N-alpha-acetyltransferase 50</fullName>
        <ecNumber evidence="4">2.3.1.258</ecNumber>
    </submittedName>
</protein>
<comment type="caution">
    <text evidence="4">The sequence shown here is derived from an EMBL/GenBank/DDBJ whole genome shotgun (WGS) entry which is preliminary data.</text>
</comment>
<feature type="domain" description="N-acetyltransferase" evidence="3">
    <location>
        <begin position="1"/>
        <end position="113"/>
    </location>
</feature>
<dbReference type="GO" id="GO:0120518">
    <property type="term" value="F:protein N-terminal-methionine acetyltransferase activity"/>
    <property type="evidence" value="ECO:0007669"/>
    <property type="project" value="UniProtKB-EC"/>
</dbReference>
<name>A0ABV2AI54_9EUKA</name>
<reference evidence="4 5" key="1">
    <citation type="journal article" date="2024" name="BMC Biol.">
        <title>Comparative genomics of Ascetosporea gives new insight into the evolutionary basis for animal parasitism in Rhizaria.</title>
        <authorList>
            <person name="Hiltunen Thoren M."/>
            <person name="Onut-Brannstrom I."/>
            <person name="Alfjorden A."/>
            <person name="Peckova H."/>
            <person name="Swords F."/>
            <person name="Hooper C."/>
            <person name="Holzer A.S."/>
            <person name="Bass D."/>
            <person name="Burki F."/>
        </authorList>
    </citation>
    <scope>NUCLEOTIDE SEQUENCE [LARGE SCALE GENOMIC DNA]</scope>
    <source>
        <strain evidence="4">20-A016</strain>
    </source>
</reference>
<organism evidence="4 5">
    <name type="scientific">Bonamia ostreae</name>
    <dbReference type="NCBI Taxonomy" id="126728"/>
    <lineage>
        <taxon>Eukaryota</taxon>
        <taxon>Sar</taxon>
        <taxon>Rhizaria</taxon>
        <taxon>Endomyxa</taxon>
        <taxon>Ascetosporea</taxon>
        <taxon>Haplosporida</taxon>
        <taxon>Bonamia</taxon>
    </lineage>
</organism>
<dbReference type="InterPro" id="IPR000182">
    <property type="entry name" value="GNAT_dom"/>
</dbReference>
<evidence type="ECO:0000256" key="2">
    <source>
        <dbReference type="ARBA" id="ARBA00023315"/>
    </source>
</evidence>
<evidence type="ECO:0000313" key="5">
    <source>
        <dbReference type="Proteomes" id="UP001439008"/>
    </source>
</evidence>
<dbReference type="Pfam" id="PF00583">
    <property type="entry name" value="Acetyltransf_1"/>
    <property type="match status" value="1"/>
</dbReference>
<sequence>MILVYLKGDDAELIGTATARVENGRIGYIATIGVNSKYRKRGIGQNLLKILEEDLVLVHKVEKIYLHVHIENDGALYFYKKRGYRITKRIPNLYKFVNRDERQDAFELEKKTVTRNCELL</sequence>
<gene>
    <name evidence="4" type="primary">NAA50</name>
    <name evidence="4" type="ORF">MHBO_001213</name>
</gene>
<dbReference type="Proteomes" id="UP001439008">
    <property type="component" value="Unassembled WGS sequence"/>
</dbReference>
<dbReference type="PROSITE" id="PS51186">
    <property type="entry name" value="GNAT"/>
    <property type="match status" value="1"/>
</dbReference>
<evidence type="ECO:0000256" key="1">
    <source>
        <dbReference type="ARBA" id="ARBA00022679"/>
    </source>
</evidence>
<evidence type="ECO:0000313" key="4">
    <source>
        <dbReference type="EMBL" id="MES1919368.1"/>
    </source>
</evidence>
<keyword evidence="5" id="KW-1185">Reference proteome</keyword>
<dbReference type="SUPFAM" id="SSF55729">
    <property type="entry name" value="Acyl-CoA N-acyltransferases (Nat)"/>
    <property type="match status" value="1"/>
</dbReference>